<sequence>MENLISFESFLSPAFIQLSDSYLNQRELFSNISSIMLKHGYVEKSYLNNVIEREKIYPTGLATPLLNIAIPHTDPIHIKKPFIFITKMEKPLSFGAMGTEDEKIDVNWIFSLGVTHAETQLTILQQLISLFSNENKVKTLISLNNEKDIYDFFINFK</sequence>
<keyword evidence="3" id="KW-1185">Reference proteome</keyword>
<dbReference type="RefSeq" id="WP_110434826.1">
    <property type="nucleotide sequence ID" value="NZ_QGLR01000018.1"/>
</dbReference>
<comment type="caution">
    <text evidence="2">The sequence shown here is derived from an EMBL/GenBank/DDBJ whole genome shotgun (WGS) entry which is preliminary data.</text>
</comment>
<evidence type="ECO:0000313" key="2">
    <source>
        <dbReference type="EMBL" id="PXZ03669.1"/>
    </source>
</evidence>
<dbReference type="InterPro" id="IPR051541">
    <property type="entry name" value="PTS_SugarTrans_NitroReg"/>
</dbReference>
<dbReference type="EMBL" id="QGLR01000018">
    <property type="protein sequence ID" value="PXZ03669.1"/>
    <property type="molecule type" value="Genomic_DNA"/>
</dbReference>
<dbReference type="PANTHER" id="PTHR47738:SF3">
    <property type="entry name" value="PHOSPHOTRANSFERASE SYSTEM MANNITOL_FRUCTOSE-SPECIFIC IIA DOMAIN CONTAINING PROTEIN"/>
    <property type="match status" value="1"/>
</dbReference>
<dbReference type="PANTHER" id="PTHR47738">
    <property type="entry name" value="PTS SYSTEM FRUCTOSE-LIKE EIIA COMPONENT-RELATED"/>
    <property type="match status" value="1"/>
</dbReference>
<proteinExistence type="predicted"/>
<accession>A0A2V4DVX5</accession>
<dbReference type="CDD" id="cd00211">
    <property type="entry name" value="PTS_IIA_fru"/>
    <property type="match status" value="1"/>
</dbReference>
<gene>
    <name evidence="2" type="ORF">DKK70_15740</name>
</gene>
<evidence type="ECO:0000259" key="1">
    <source>
        <dbReference type="PROSITE" id="PS51094"/>
    </source>
</evidence>
<organism evidence="2 3">
    <name type="scientific">Gilliamella apicola</name>
    <dbReference type="NCBI Taxonomy" id="1196095"/>
    <lineage>
        <taxon>Bacteria</taxon>
        <taxon>Pseudomonadati</taxon>
        <taxon>Pseudomonadota</taxon>
        <taxon>Gammaproteobacteria</taxon>
        <taxon>Orbales</taxon>
        <taxon>Orbaceae</taxon>
        <taxon>Gilliamella</taxon>
    </lineage>
</organism>
<dbReference type="STRING" id="1196095.GAPWK_2663"/>
<evidence type="ECO:0000313" key="3">
    <source>
        <dbReference type="Proteomes" id="UP000247932"/>
    </source>
</evidence>
<dbReference type="Pfam" id="PF00359">
    <property type="entry name" value="PTS_EIIA_2"/>
    <property type="match status" value="1"/>
</dbReference>
<dbReference type="Gene3D" id="3.40.930.10">
    <property type="entry name" value="Mannitol-specific EII, Chain A"/>
    <property type="match status" value="1"/>
</dbReference>
<dbReference type="SUPFAM" id="SSF55804">
    <property type="entry name" value="Phoshotransferase/anion transport protein"/>
    <property type="match status" value="1"/>
</dbReference>
<feature type="domain" description="PTS EIIA type-2" evidence="1">
    <location>
        <begin position="9"/>
        <end position="156"/>
    </location>
</feature>
<dbReference type="PROSITE" id="PS51094">
    <property type="entry name" value="PTS_EIIA_TYPE_2"/>
    <property type="match status" value="1"/>
</dbReference>
<name>A0A2V4DVX5_9GAMM</name>
<reference evidence="2 3" key="1">
    <citation type="submission" date="2018-05" db="EMBL/GenBank/DDBJ databases">
        <title>Reference genomes for bee gut microbiota database.</title>
        <authorList>
            <person name="Ellegaard K.M."/>
        </authorList>
    </citation>
    <scope>NUCLEOTIDE SEQUENCE [LARGE SCALE GENOMIC DNA]</scope>
    <source>
        <strain evidence="2 3">ESL0182</strain>
    </source>
</reference>
<dbReference type="InterPro" id="IPR002178">
    <property type="entry name" value="PTS_EIIA_type-2_dom"/>
</dbReference>
<dbReference type="InterPro" id="IPR016152">
    <property type="entry name" value="PTrfase/Anion_transptr"/>
</dbReference>
<dbReference type="AlphaFoldDB" id="A0A2V4DVX5"/>
<protein>
    <recommendedName>
        <fullName evidence="1">PTS EIIA type-2 domain-containing protein</fullName>
    </recommendedName>
</protein>
<dbReference type="Proteomes" id="UP000247932">
    <property type="component" value="Unassembled WGS sequence"/>
</dbReference>
<dbReference type="OrthoDB" id="3192919at2"/>